<evidence type="ECO:0000313" key="3">
    <source>
        <dbReference type="Proteomes" id="UP000188929"/>
    </source>
</evidence>
<dbReference type="Proteomes" id="UP000188929">
    <property type="component" value="Unassembled WGS sequence"/>
</dbReference>
<accession>A0A1V2IKF8</accession>
<keyword evidence="3" id="KW-1185">Reference proteome</keyword>
<name>A0A1V2IKF8_9ACTN</name>
<dbReference type="AlphaFoldDB" id="A0A1V2IKF8"/>
<gene>
    <name evidence="2" type="ORF">BL253_04015</name>
</gene>
<feature type="region of interest" description="Disordered" evidence="1">
    <location>
        <begin position="32"/>
        <end position="60"/>
    </location>
</feature>
<comment type="caution">
    <text evidence="2">The sequence shown here is derived from an EMBL/GenBank/DDBJ whole genome shotgun (WGS) entry which is preliminary data.</text>
</comment>
<proteinExistence type="predicted"/>
<evidence type="ECO:0000313" key="2">
    <source>
        <dbReference type="EMBL" id="ONH32881.1"/>
    </source>
</evidence>
<feature type="compositionally biased region" description="Basic and acidic residues" evidence="1">
    <location>
        <begin position="50"/>
        <end position="60"/>
    </location>
</feature>
<organism evidence="2 3">
    <name type="scientific">Pseudofrankia asymbiotica</name>
    <dbReference type="NCBI Taxonomy" id="1834516"/>
    <lineage>
        <taxon>Bacteria</taxon>
        <taxon>Bacillati</taxon>
        <taxon>Actinomycetota</taxon>
        <taxon>Actinomycetes</taxon>
        <taxon>Frankiales</taxon>
        <taxon>Frankiaceae</taxon>
        <taxon>Pseudofrankia</taxon>
    </lineage>
</organism>
<protein>
    <submittedName>
        <fullName evidence="2">Uncharacterized protein</fullName>
    </submittedName>
</protein>
<reference evidence="3" key="1">
    <citation type="submission" date="2016-10" db="EMBL/GenBank/DDBJ databases">
        <title>Frankia sp. NRRL B-16386 Genome sequencing.</title>
        <authorList>
            <person name="Ghodhbane-Gtari F."/>
            <person name="Swanson E."/>
            <person name="Gueddou A."/>
            <person name="Hezbri K."/>
            <person name="Ktari K."/>
            <person name="Nouioui I."/>
            <person name="Morris K."/>
            <person name="Simpson S."/>
            <person name="Abebe-Akele F."/>
            <person name="Thomas K."/>
            <person name="Gtari M."/>
            <person name="Tisa L.S."/>
        </authorList>
    </citation>
    <scope>NUCLEOTIDE SEQUENCE [LARGE SCALE GENOMIC DNA]</scope>
    <source>
        <strain evidence="3">NRRL B-16386</strain>
    </source>
</reference>
<evidence type="ECO:0000256" key="1">
    <source>
        <dbReference type="SAM" id="MobiDB-lite"/>
    </source>
</evidence>
<dbReference type="EMBL" id="MOMC01000008">
    <property type="protein sequence ID" value="ONH32881.1"/>
    <property type="molecule type" value="Genomic_DNA"/>
</dbReference>
<sequence length="60" mass="6639">MATMLIYAMTMLIYVECQEASDSRGVVSRTVGDLTMGRGGEGCRPGHHTPWTDEGRPRRP</sequence>